<dbReference type="Gene3D" id="2.60.420.10">
    <property type="entry name" value="Maltose phosphorylase, domain 3"/>
    <property type="match status" value="1"/>
</dbReference>
<dbReference type="PANTHER" id="PTHR33307">
    <property type="entry name" value="ALPHA-RHAMNOSIDASE (EUROFUNG)"/>
    <property type="match status" value="1"/>
</dbReference>
<feature type="chain" id="PRO_5046402698" description="alpha-L-rhamnosidase" evidence="4">
    <location>
        <begin position="22"/>
        <end position="926"/>
    </location>
</feature>
<dbReference type="Pfam" id="PF17390">
    <property type="entry name" value="Bac_rhamnosid_C"/>
    <property type="match status" value="1"/>
</dbReference>
<keyword evidence="10" id="KW-1185">Reference proteome</keyword>
<evidence type="ECO:0000256" key="1">
    <source>
        <dbReference type="ARBA" id="ARBA00001445"/>
    </source>
</evidence>
<dbReference type="Pfam" id="PF08531">
    <property type="entry name" value="Bac_rhamnosid_N"/>
    <property type="match status" value="1"/>
</dbReference>
<dbReference type="PIRSF" id="PIRSF010631">
    <property type="entry name" value="A-rhamnsds"/>
    <property type="match status" value="1"/>
</dbReference>
<feature type="domain" description="Alpha-L-rhamnosidase C-terminal" evidence="8">
    <location>
        <begin position="824"/>
        <end position="895"/>
    </location>
</feature>
<dbReference type="InterPro" id="IPR012341">
    <property type="entry name" value="6hp_glycosidase-like_sf"/>
</dbReference>
<protein>
    <recommendedName>
        <fullName evidence="2">alpha-L-rhamnosidase</fullName>
        <ecNumber evidence="2">3.2.1.40</ecNumber>
    </recommendedName>
</protein>
<dbReference type="SUPFAM" id="SSF48208">
    <property type="entry name" value="Six-hairpin glycosidases"/>
    <property type="match status" value="1"/>
</dbReference>
<evidence type="ECO:0000259" key="8">
    <source>
        <dbReference type="Pfam" id="PF17390"/>
    </source>
</evidence>
<evidence type="ECO:0000256" key="2">
    <source>
        <dbReference type="ARBA" id="ARBA00012652"/>
    </source>
</evidence>
<evidence type="ECO:0000256" key="4">
    <source>
        <dbReference type="SAM" id="SignalP"/>
    </source>
</evidence>
<dbReference type="Proteomes" id="UP001629260">
    <property type="component" value="Unassembled WGS sequence"/>
</dbReference>
<reference evidence="9 10" key="1">
    <citation type="submission" date="2024-06" db="EMBL/GenBank/DDBJ databases">
        <authorList>
            <person name="Kaempfer P."/>
            <person name="Viver T."/>
        </authorList>
    </citation>
    <scope>NUCLEOTIDE SEQUENCE [LARGE SCALE GENOMIC DNA]</scope>
    <source>
        <strain evidence="9 10">ST-87</strain>
    </source>
</reference>
<dbReference type="Pfam" id="PF17389">
    <property type="entry name" value="Bac_rhamnosid6H"/>
    <property type="match status" value="1"/>
</dbReference>
<dbReference type="InterPro" id="IPR013783">
    <property type="entry name" value="Ig-like_fold"/>
</dbReference>
<dbReference type="EC" id="3.2.1.40" evidence="2"/>
<evidence type="ECO:0000256" key="3">
    <source>
        <dbReference type="ARBA" id="ARBA00022801"/>
    </source>
</evidence>
<dbReference type="InterPro" id="IPR008902">
    <property type="entry name" value="Rhamnosid_concanavalin"/>
</dbReference>
<organism evidence="9 10">
    <name type="scientific">Flavobacterium plantiphilum</name>
    <dbReference type="NCBI Taxonomy" id="3163297"/>
    <lineage>
        <taxon>Bacteria</taxon>
        <taxon>Pseudomonadati</taxon>
        <taxon>Bacteroidota</taxon>
        <taxon>Flavobacteriia</taxon>
        <taxon>Flavobacteriales</taxon>
        <taxon>Flavobacteriaceae</taxon>
        <taxon>Flavobacterium</taxon>
    </lineage>
</organism>
<evidence type="ECO:0000259" key="5">
    <source>
        <dbReference type="Pfam" id="PF05592"/>
    </source>
</evidence>
<dbReference type="InterPro" id="IPR013737">
    <property type="entry name" value="Bac_rhamnosid_N"/>
</dbReference>
<dbReference type="Pfam" id="PF05592">
    <property type="entry name" value="Bac_rhamnosid"/>
    <property type="match status" value="1"/>
</dbReference>
<name>A0ABW8XQK6_9FLAO</name>
<dbReference type="InterPro" id="IPR016007">
    <property type="entry name" value="Alpha_rhamnosid"/>
</dbReference>
<dbReference type="Gene3D" id="2.60.40.10">
    <property type="entry name" value="Immunoglobulins"/>
    <property type="match status" value="1"/>
</dbReference>
<dbReference type="EMBL" id="JBELQA010000002">
    <property type="protein sequence ID" value="MFL9830171.1"/>
    <property type="molecule type" value="Genomic_DNA"/>
</dbReference>
<dbReference type="InterPro" id="IPR008928">
    <property type="entry name" value="6-hairpin_glycosidase_sf"/>
</dbReference>
<dbReference type="Pfam" id="PF25788">
    <property type="entry name" value="Ig_Rha78A_N"/>
    <property type="match status" value="1"/>
</dbReference>
<feature type="signal peptide" evidence="4">
    <location>
        <begin position="1"/>
        <end position="21"/>
    </location>
</feature>
<dbReference type="InterPro" id="IPR035396">
    <property type="entry name" value="Bac_rhamnosid6H"/>
</dbReference>
<accession>A0ABW8XQK6</accession>
<gene>
    <name evidence="9" type="ORF">ABS764_04830</name>
</gene>
<feature type="domain" description="Bacterial alpha-L-rhamnosidase N-terminal" evidence="6">
    <location>
        <begin position="192"/>
        <end position="363"/>
    </location>
</feature>
<evidence type="ECO:0000259" key="7">
    <source>
        <dbReference type="Pfam" id="PF17389"/>
    </source>
</evidence>
<comment type="catalytic activity">
    <reaction evidence="1">
        <text>Hydrolysis of terminal non-reducing alpha-L-rhamnose residues in alpha-L-rhamnosides.</text>
        <dbReference type="EC" id="3.2.1.40"/>
    </reaction>
</comment>
<dbReference type="Gene3D" id="2.60.120.260">
    <property type="entry name" value="Galactose-binding domain-like"/>
    <property type="match status" value="2"/>
</dbReference>
<keyword evidence="4" id="KW-0732">Signal</keyword>
<dbReference type="RefSeq" id="WP_408080527.1">
    <property type="nucleotide sequence ID" value="NZ_JBELQA010000002.1"/>
</dbReference>
<evidence type="ECO:0000259" key="6">
    <source>
        <dbReference type="Pfam" id="PF08531"/>
    </source>
</evidence>
<comment type="caution">
    <text evidence="9">The sequence shown here is derived from an EMBL/GenBank/DDBJ whole genome shotgun (WGS) entry which is preliminary data.</text>
</comment>
<feature type="domain" description="Alpha-L-rhamnosidase six-hairpin glycosidase" evidence="7">
    <location>
        <begin position="484"/>
        <end position="816"/>
    </location>
</feature>
<sequence>MKFFKNIGLLVCLLVTFISNGQINVAHLTCNSTTNPLAVSTQNPVFSWKIVAKKFDVSQTAYQLVIASTKEKLNANEGDVWDSGKVISNASQDVKYTGKALKNGTKYFWKVRIWYSNRKVTQWSNVAYFRIQPSDLNPTWIGAITKADSHLPEGRNYHTATFKKEKRQAMVDATDSLARRSIQLRKPFTISKKIKEAVVYVSGLGHYELTLNGKKVGNSEFAPLWTDYDKTVYYNTYEIKANELSKGENVIGVVLGNGMYNMIEERYAKFFVSFGPPTLFLQMKVLYEDGSEQIIKTDKTWKYAKSPITFNSIFGGEDYNANLEQKGWNKAHFNDAHWKSIVIQEAPKGVLRPQQLTPVKIEEQFAVKAVTEPKAGVSVFNMGQNLSGFPTLKVQGKKGQTVRMWVGEGLNDDGTVGQGRSGKPYYFDYTLKGEGVEEWQPKFSYYGYQYIQIEGANYKATKDASLPTIIDLKSNFIYNSAGTAGSFISSNEIFNKTHELINNAIKSNFQAVLTDCPHREKLGWLEESHLNGPGLIYNYNMKNYIPGIMQNIADAQRENGMIPTIAPEYVVFGGDFTDSPEWGVAGVILPWMYYDYYGDDSLLKEYYPVMKKYVDYLTSKADKGIVSYGLGDWYDYGDHAAGYSKNSPIALSATSHYYFGVDLLAKAAKLLDKKEDAVIYEKLAISVKNAFNGRFFDEKTKQYGTGSQFSNAVPLFLNMVSAEDRQAVLTNLVNDIKARNYRLTTGDVGNRYLFQVLADNGLNEVMYKMHNHYDAPGYGFQIKFGLTTLTEQWDPRKGNSWNHFMLGQIEEWFYKSLVGIVPDEANPGFTHFFLQPEMVGDMTFVKGTYNSVYGEIASEWEKKENKLIYKCTIPANTTATVKLPVANTTVIKVNGKKLSNSKTVQNENGKTTFILGSGVYVVECAL</sequence>
<keyword evidence="3 9" id="KW-0378">Hydrolase</keyword>
<dbReference type="Gene3D" id="1.50.10.10">
    <property type="match status" value="1"/>
</dbReference>
<dbReference type="InterPro" id="IPR035398">
    <property type="entry name" value="Bac_rhamnosid_C"/>
</dbReference>
<proteinExistence type="predicted"/>
<dbReference type="GO" id="GO:0016787">
    <property type="term" value="F:hydrolase activity"/>
    <property type="evidence" value="ECO:0007669"/>
    <property type="project" value="UniProtKB-KW"/>
</dbReference>
<evidence type="ECO:0000313" key="9">
    <source>
        <dbReference type="EMBL" id="MFL9830171.1"/>
    </source>
</evidence>
<feature type="domain" description="Alpha-L-rhamnosidase concanavalin-like" evidence="5">
    <location>
        <begin position="374"/>
        <end position="461"/>
    </location>
</feature>
<dbReference type="PANTHER" id="PTHR33307:SF11">
    <property type="entry name" value="ALPHA-L-RHAMNOSIDASE"/>
    <property type="match status" value="1"/>
</dbReference>
<evidence type="ECO:0000313" key="10">
    <source>
        <dbReference type="Proteomes" id="UP001629260"/>
    </source>
</evidence>